<comment type="subcellular location">
    <subcellularLocation>
        <location evidence="1 5">Cytoplasm</location>
    </subcellularLocation>
</comment>
<comment type="caution">
    <text evidence="7">The sequence shown here is derived from an EMBL/GenBank/DDBJ whole genome shotgun (WGS) entry which is preliminary data.</text>
</comment>
<evidence type="ECO:0000256" key="2">
    <source>
        <dbReference type="ARBA" id="ARBA00005912"/>
    </source>
</evidence>
<dbReference type="FunFam" id="1.10.132.20:FF:000001">
    <property type="entry name" value="Ribosome-recycling factor"/>
    <property type="match status" value="1"/>
</dbReference>
<dbReference type="CDD" id="cd00520">
    <property type="entry name" value="RRF"/>
    <property type="match status" value="1"/>
</dbReference>
<dbReference type="GO" id="GO:0005737">
    <property type="term" value="C:cytoplasm"/>
    <property type="evidence" value="ECO:0007669"/>
    <property type="project" value="UniProtKB-SubCell"/>
</dbReference>
<comment type="function">
    <text evidence="5">Responsible for the release of ribosomes from messenger RNA at the termination of protein biosynthesis. May increase the efficiency of translation by recycling ribosomes from one round of translation to another.</text>
</comment>
<dbReference type="Gene3D" id="3.30.1360.40">
    <property type="match status" value="1"/>
</dbReference>
<dbReference type="Proteomes" id="UP000285655">
    <property type="component" value="Unassembled WGS sequence"/>
</dbReference>
<evidence type="ECO:0000256" key="5">
    <source>
        <dbReference type="HAMAP-Rule" id="MF_00040"/>
    </source>
</evidence>
<sequence length="184" mass="20936">MEETLKESEPKFQKALEILEEEMATIHTGRASASMVEDIMVDVYGSKNPLKSVASISIPEPRSILIQAWDKSNLSQIETAIRDSDLNVNPVNTGENIRINLPELTEERRKDFAKIAKEKAENARVSIRNIRSDAWNKIKKAKADGDISEDDMYYGEEQLQKVVDKYNKQIDEILANKEKDLLTL</sequence>
<evidence type="ECO:0000256" key="3">
    <source>
        <dbReference type="ARBA" id="ARBA00022490"/>
    </source>
</evidence>
<gene>
    <name evidence="5" type="primary">frr</name>
    <name evidence="7" type="ORF">C4544_02930</name>
</gene>
<proteinExistence type="inferred from homology"/>
<reference evidence="7 8" key="1">
    <citation type="journal article" date="2017" name="ISME J.">
        <title>Energy and carbon metabolisms in a deep terrestrial subsurface fluid microbial community.</title>
        <authorList>
            <person name="Momper L."/>
            <person name="Jungbluth S.P."/>
            <person name="Lee M.D."/>
            <person name="Amend J.P."/>
        </authorList>
    </citation>
    <scope>NUCLEOTIDE SEQUENCE [LARGE SCALE GENOMIC DNA]</scope>
    <source>
        <strain evidence="7">SURF_29</strain>
    </source>
</reference>
<keyword evidence="3 5" id="KW-0963">Cytoplasm</keyword>
<evidence type="ECO:0000256" key="4">
    <source>
        <dbReference type="ARBA" id="ARBA00022917"/>
    </source>
</evidence>
<comment type="similarity">
    <text evidence="2 5">Belongs to the RRF family.</text>
</comment>
<keyword evidence="4 5" id="KW-0648">Protein biosynthesis</keyword>
<dbReference type="Pfam" id="PF01765">
    <property type="entry name" value="RRF"/>
    <property type="match status" value="1"/>
</dbReference>
<evidence type="ECO:0000259" key="6">
    <source>
        <dbReference type="Pfam" id="PF01765"/>
    </source>
</evidence>
<dbReference type="SUPFAM" id="SSF55194">
    <property type="entry name" value="Ribosome recycling factor, RRF"/>
    <property type="match status" value="1"/>
</dbReference>
<dbReference type="InterPro" id="IPR036191">
    <property type="entry name" value="RRF_sf"/>
</dbReference>
<dbReference type="InterPro" id="IPR002661">
    <property type="entry name" value="Ribosome_recyc_fac"/>
</dbReference>
<protein>
    <recommendedName>
        <fullName evidence="5">Ribosome-recycling factor</fullName>
        <shortName evidence="5">RRF</shortName>
    </recommendedName>
    <alternativeName>
        <fullName evidence="5">Ribosome-releasing factor</fullName>
    </alternativeName>
</protein>
<dbReference type="PANTHER" id="PTHR20982:SF3">
    <property type="entry name" value="MITOCHONDRIAL RIBOSOME RECYCLING FACTOR PSEUDO 1"/>
    <property type="match status" value="1"/>
</dbReference>
<dbReference type="NCBIfam" id="TIGR00496">
    <property type="entry name" value="frr"/>
    <property type="match status" value="1"/>
</dbReference>
<dbReference type="FunFam" id="3.30.1360.40:FF:000001">
    <property type="entry name" value="Ribosome-recycling factor"/>
    <property type="match status" value="1"/>
</dbReference>
<dbReference type="HAMAP" id="MF_00040">
    <property type="entry name" value="RRF"/>
    <property type="match status" value="1"/>
</dbReference>
<dbReference type="Gene3D" id="1.10.132.20">
    <property type="entry name" value="Ribosome-recycling factor"/>
    <property type="match status" value="1"/>
</dbReference>
<dbReference type="EMBL" id="QZJW01000019">
    <property type="protein sequence ID" value="RJO61487.1"/>
    <property type="molecule type" value="Genomic_DNA"/>
</dbReference>
<dbReference type="InterPro" id="IPR023584">
    <property type="entry name" value="Ribosome_recyc_fac_dom"/>
</dbReference>
<organism evidence="7 8">
    <name type="scientific">candidate division WS5 bacterium</name>
    <dbReference type="NCBI Taxonomy" id="2093353"/>
    <lineage>
        <taxon>Bacteria</taxon>
        <taxon>candidate division WS5</taxon>
    </lineage>
</organism>
<feature type="domain" description="Ribosome recycling factor" evidence="6">
    <location>
        <begin position="19"/>
        <end position="182"/>
    </location>
</feature>
<name>A0A419DEI1_9BACT</name>
<dbReference type="GO" id="GO:0006415">
    <property type="term" value="P:translational termination"/>
    <property type="evidence" value="ECO:0007669"/>
    <property type="project" value="UniProtKB-UniRule"/>
</dbReference>
<dbReference type="GO" id="GO:0043023">
    <property type="term" value="F:ribosomal large subunit binding"/>
    <property type="evidence" value="ECO:0007669"/>
    <property type="project" value="TreeGrafter"/>
</dbReference>
<evidence type="ECO:0000313" key="8">
    <source>
        <dbReference type="Proteomes" id="UP000285655"/>
    </source>
</evidence>
<accession>A0A419DEI1</accession>
<evidence type="ECO:0000313" key="7">
    <source>
        <dbReference type="EMBL" id="RJO61487.1"/>
    </source>
</evidence>
<evidence type="ECO:0000256" key="1">
    <source>
        <dbReference type="ARBA" id="ARBA00004496"/>
    </source>
</evidence>
<dbReference type="PANTHER" id="PTHR20982">
    <property type="entry name" value="RIBOSOME RECYCLING FACTOR"/>
    <property type="match status" value="1"/>
</dbReference>
<dbReference type="AlphaFoldDB" id="A0A419DEI1"/>